<dbReference type="PANTHER" id="PTHR43806">
    <property type="entry name" value="PEPTIDASE S8"/>
    <property type="match status" value="1"/>
</dbReference>
<keyword evidence="8" id="KW-1133">Transmembrane helix</keyword>
<feature type="transmembrane region" description="Helical" evidence="8">
    <location>
        <begin position="822"/>
        <end position="843"/>
    </location>
</feature>
<evidence type="ECO:0000256" key="6">
    <source>
        <dbReference type="PROSITE-ProRule" id="PRU01240"/>
    </source>
</evidence>
<dbReference type="PROSITE" id="PS51892">
    <property type="entry name" value="SUBTILASE"/>
    <property type="match status" value="1"/>
</dbReference>
<reference evidence="10" key="1">
    <citation type="submission" date="2014-11" db="EMBL/GenBank/DDBJ databases">
        <authorList>
            <person name="Zhu J."/>
            <person name="Qi W."/>
            <person name="Song R."/>
        </authorList>
    </citation>
    <scope>NUCLEOTIDE SEQUENCE</scope>
</reference>
<protein>
    <submittedName>
        <fullName evidence="10">Bacillopeptidase F-like subtilisin</fullName>
    </submittedName>
</protein>
<keyword evidence="4 6" id="KW-0720">Serine protease</keyword>
<keyword evidence="8" id="KW-0812">Transmembrane</keyword>
<keyword evidence="2 6" id="KW-0645">Protease</keyword>
<dbReference type="GO" id="GO:0004252">
    <property type="term" value="F:serine-type endopeptidase activity"/>
    <property type="evidence" value="ECO:0007669"/>
    <property type="project" value="UniProtKB-UniRule"/>
</dbReference>
<keyword evidence="3 6" id="KW-0378">Hydrolase</keyword>
<dbReference type="InterPro" id="IPR036852">
    <property type="entry name" value="Peptidase_S8/S53_dom_sf"/>
</dbReference>
<dbReference type="PANTHER" id="PTHR43806:SF11">
    <property type="entry name" value="CEREVISIN-RELATED"/>
    <property type="match status" value="1"/>
</dbReference>
<dbReference type="EMBL" id="KP211929">
    <property type="protein sequence ID" value="ANV81213.1"/>
    <property type="molecule type" value="Genomic_DNA"/>
</dbReference>
<accession>A0A1B1TG11</accession>
<evidence type="ECO:0000256" key="7">
    <source>
        <dbReference type="SAM" id="MobiDB-lite"/>
    </source>
</evidence>
<dbReference type="PROSITE" id="PS00018">
    <property type="entry name" value="EF_HAND_1"/>
    <property type="match status" value="1"/>
</dbReference>
<evidence type="ECO:0000259" key="9">
    <source>
        <dbReference type="Pfam" id="PF00082"/>
    </source>
</evidence>
<dbReference type="SUPFAM" id="SSF52743">
    <property type="entry name" value="Subtilisin-like"/>
    <property type="match status" value="1"/>
</dbReference>
<dbReference type="InterPro" id="IPR018247">
    <property type="entry name" value="EF_Hand_1_Ca_BS"/>
</dbReference>
<dbReference type="GO" id="GO:0006508">
    <property type="term" value="P:proteolysis"/>
    <property type="evidence" value="ECO:0007669"/>
    <property type="project" value="UniProtKB-KW"/>
</dbReference>
<evidence type="ECO:0000256" key="3">
    <source>
        <dbReference type="ARBA" id="ARBA00022801"/>
    </source>
</evidence>
<evidence type="ECO:0000313" key="10">
    <source>
        <dbReference type="EMBL" id="ANV81213.1"/>
    </source>
</evidence>
<name>A0A1B1TG11_9ARCH</name>
<dbReference type="Pfam" id="PF00082">
    <property type="entry name" value="Peptidase_S8"/>
    <property type="match status" value="1"/>
</dbReference>
<feature type="domain" description="Peptidase S8/S53" evidence="9">
    <location>
        <begin position="202"/>
        <end position="469"/>
    </location>
</feature>
<sequence>MALLSPPQIRTSKNKAFEGWVLPSNMSSRLNMTFFAALAIQMLMIGATAAPLVDGLNPMGDYEKMDKSLRDSLSSSSEEDIVPVIFQLNSEVTAEDLESLENLGATVLGEAPLVDGGLIEASIRDIRIISTWDRIEYLELDRVLDFFYLPSEWGGEPSPDVGVLMHETTHVVKATDTWDRVIISPSGDIEYETDQKFSEWDGDGTAIVDLDTGVDAGHPDFDYLEPWTGDKVIYSAKWDGIWTETRNSDTSSGHGTHVGGTIAGNGDASAGRRAGVAKGGQMVALGTGDGASIFAAEQGLEWTYSHSVPNQNQHHIRVVSNSWGTDGDYDPNGVIAQMTDMLTYDNGVAVIFAASNSGGNGGECSGGLKTNVYANTPSAISVAALTHDGTAVTSFSSRGCMNQQHTWPDVGAPGRDIWATAPRGTAIDASTKLQGDLYYMSISGTSMATPHVGGMAGIILDIAPSLGVADYHRDDHDFGDSLVGGEGTAAYGQYENWNEENFSRVHELELILELTADYEGMANSCEDGNDDDACADIPEQCYLSDTGQCHDWRIGHGLTNVDAAVALARTLELMRDQDGNGIVDHPEYTVWDAWEIYEAMLDEKTIELNTDRVKHSWKGDWNHFNNGDSGSLYYTDDSHYVWIPNGTERLEAMFTATEFELDSLQVGSIQLEIDLGDDGSNDQGQGNRIADTWYYDLDVEPSQWGQWASFDVSGQAMTFLGFVDDQEFFESRIPYTVDVVLTLSLDSVTDIAFEQRPDFYSDLDPATPSDDYDSSMDGLLVFTRSVYNQEAVVNLITPKDTGDSSSSDGFFSSLGAIFAEHGLLMALLSLFILLPAIGVGYVIRSWEYPDEVIEAELIDED</sequence>
<evidence type="ECO:0000256" key="2">
    <source>
        <dbReference type="ARBA" id="ARBA00022670"/>
    </source>
</evidence>
<organism evidence="10">
    <name type="scientific">uncultured Poseidoniia archaeon</name>
    <dbReference type="NCBI Taxonomy" id="1697135"/>
    <lineage>
        <taxon>Archaea</taxon>
        <taxon>Methanobacteriati</taxon>
        <taxon>Thermoplasmatota</taxon>
        <taxon>Candidatus Poseidoniia</taxon>
        <taxon>environmental samples</taxon>
    </lineage>
</organism>
<reference evidence="10" key="2">
    <citation type="journal article" date="2015" name="ISME J.">
        <title>A new class of marine Euryarchaeota group II from the Mediterranean deep chlorophyll maximum.</title>
        <authorList>
            <person name="Martin-Cuadrado A.B."/>
            <person name="Garcia-Heredia I."/>
            <person name="Molto A.G."/>
            <person name="Lopez-Ubeda R."/>
            <person name="Kimes N."/>
            <person name="Lopez-Garcia P."/>
            <person name="Moreira D."/>
            <person name="Rodriguez-Valera F."/>
        </authorList>
    </citation>
    <scope>NUCLEOTIDE SEQUENCE</scope>
</reference>
<proteinExistence type="inferred from homology"/>
<dbReference type="PRINTS" id="PR00723">
    <property type="entry name" value="SUBTILISIN"/>
</dbReference>
<feature type="active site" description="Charge relay system" evidence="5 6">
    <location>
        <position position="446"/>
    </location>
</feature>
<dbReference type="InterPro" id="IPR050131">
    <property type="entry name" value="Peptidase_S8_subtilisin-like"/>
</dbReference>
<keyword evidence="8" id="KW-0472">Membrane</keyword>
<dbReference type="PROSITE" id="PS00137">
    <property type="entry name" value="SUBTILASE_HIS"/>
    <property type="match status" value="1"/>
</dbReference>
<evidence type="ECO:0000256" key="4">
    <source>
        <dbReference type="ARBA" id="ARBA00022825"/>
    </source>
</evidence>
<dbReference type="InterPro" id="IPR022398">
    <property type="entry name" value="Peptidase_S8_His-AS"/>
</dbReference>
<comment type="similarity">
    <text evidence="1 6">Belongs to the peptidase S8 family.</text>
</comment>
<evidence type="ECO:0000256" key="1">
    <source>
        <dbReference type="ARBA" id="ARBA00011073"/>
    </source>
</evidence>
<evidence type="ECO:0000256" key="5">
    <source>
        <dbReference type="PIRSR" id="PIRSR615500-1"/>
    </source>
</evidence>
<dbReference type="Gene3D" id="3.40.50.200">
    <property type="entry name" value="Peptidase S8/S53 domain"/>
    <property type="match status" value="1"/>
</dbReference>
<dbReference type="InterPro" id="IPR015500">
    <property type="entry name" value="Peptidase_S8_subtilisin-rel"/>
</dbReference>
<dbReference type="InterPro" id="IPR000209">
    <property type="entry name" value="Peptidase_S8/S53_dom"/>
</dbReference>
<feature type="active site" description="Charge relay system" evidence="5 6">
    <location>
        <position position="211"/>
    </location>
</feature>
<evidence type="ECO:0000256" key="8">
    <source>
        <dbReference type="SAM" id="Phobius"/>
    </source>
</evidence>
<feature type="region of interest" description="Disordered" evidence="7">
    <location>
        <begin position="246"/>
        <end position="268"/>
    </location>
</feature>
<dbReference type="AlphaFoldDB" id="A0A1B1TG11"/>
<feature type="active site" description="Charge relay system" evidence="5 6">
    <location>
        <position position="254"/>
    </location>
</feature>